<dbReference type="GO" id="GO:0030488">
    <property type="term" value="P:tRNA methylation"/>
    <property type="evidence" value="ECO:0007669"/>
    <property type="project" value="TreeGrafter"/>
</dbReference>
<keyword evidence="14" id="KW-1185">Reference proteome</keyword>
<dbReference type="GO" id="GO:0005525">
    <property type="term" value="F:GTP binding"/>
    <property type="evidence" value="ECO:0007669"/>
    <property type="project" value="UniProtKB-UniRule"/>
</dbReference>
<keyword evidence="2 10" id="KW-0963">Cytoplasm</keyword>
<feature type="binding site" evidence="10">
    <location>
        <position position="129"/>
    </location>
    <ligand>
        <name>(6S)-5-formyl-5,6,7,8-tetrahydrofolate</name>
        <dbReference type="ChEBI" id="CHEBI:57457"/>
    </ligand>
</feature>
<keyword evidence="4 10" id="KW-0479">Metal-binding</keyword>
<feature type="binding site" evidence="10">
    <location>
        <position position="235"/>
    </location>
    <ligand>
        <name>K(+)</name>
        <dbReference type="ChEBI" id="CHEBI:29103"/>
    </ligand>
</feature>
<dbReference type="SUPFAM" id="SSF52540">
    <property type="entry name" value="P-loop containing nucleoside triphosphate hydrolases"/>
    <property type="match status" value="1"/>
</dbReference>
<dbReference type="Gene3D" id="3.40.50.300">
    <property type="entry name" value="P-loop containing nucleotide triphosphate hydrolases"/>
    <property type="match status" value="1"/>
</dbReference>
<dbReference type="AlphaFoldDB" id="A0A238YYE9"/>
<gene>
    <name evidence="10" type="primary">mnmE</name>
    <name evidence="10" type="synonym">trmE</name>
    <name evidence="13" type="ORF">SAMN06265340_105110</name>
</gene>
<keyword evidence="7 10" id="KW-0460">Magnesium</keyword>
<dbReference type="InterPro" id="IPR031168">
    <property type="entry name" value="G_TrmE"/>
</dbReference>
<dbReference type="InterPro" id="IPR027417">
    <property type="entry name" value="P-loop_NTPase"/>
</dbReference>
<comment type="function">
    <text evidence="10">Exhibits a very high intrinsic GTPase hydrolysis rate. Involved in the addition of a carboxymethylaminomethyl (cmnm) group at the wobble position (U34) of certain tRNAs, forming tRNA-cmnm(5)s(2)U34.</text>
</comment>
<feature type="binding site" evidence="10">
    <location>
        <begin position="340"/>
        <end position="343"/>
    </location>
    <ligand>
        <name>GTP</name>
        <dbReference type="ChEBI" id="CHEBI:37565"/>
    </ligand>
</feature>
<keyword evidence="8 10" id="KW-0630">Potassium</keyword>
<comment type="cofactor">
    <cofactor evidence="10">
        <name>K(+)</name>
        <dbReference type="ChEBI" id="CHEBI:29103"/>
    </cofactor>
    <text evidence="10">Binds 1 potassium ion per subunit.</text>
</comment>
<dbReference type="CDD" id="cd14858">
    <property type="entry name" value="TrmE_N"/>
    <property type="match status" value="1"/>
</dbReference>
<evidence type="ECO:0000256" key="11">
    <source>
        <dbReference type="RuleBase" id="RU003313"/>
    </source>
</evidence>
<comment type="caution">
    <text evidence="10">Lacks conserved residue(s) required for the propagation of feature annotation.</text>
</comment>
<dbReference type="EC" id="3.6.-.-" evidence="10"/>
<dbReference type="Pfam" id="PF10396">
    <property type="entry name" value="TrmE_N"/>
    <property type="match status" value="1"/>
</dbReference>
<dbReference type="PANTHER" id="PTHR42714">
    <property type="entry name" value="TRNA MODIFICATION GTPASE GTPBP3"/>
    <property type="match status" value="1"/>
</dbReference>
<dbReference type="GO" id="GO:0003924">
    <property type="term" value="F:GTPase activity"/>
    <property type="evidence" value="ECO:0007669"/>
    <property type="project" value="UniProtKB-UniRule"/>
</dbReference>
<keyword evidence="3 10" id="KW-0819">tRNA processing</keyword>
<dbReference type="RefSeq" id="WP_089322997.1">
    <property type="nucleotide sequence ID" value="NZ_FZOB01000005.1"/>
</dbReference>
<feature type="binding site" evidence="10">
    <location>
        <position position="254"/>
    </location>
    <ligand>
        <name>K(+)</name>
        <dbReference type="ChEBI" id="CHEBI:29103"/>
    </ligand>
</feature>
<feature type="binding site" evidence="10">
    <location>
        <position position="462"/>
    </location>
    <ligand>
        <name>(6S)-5-formyl-5,6,7,8-tetrahydrofolate</name>
        <dbReference type="ChEBI" id="CHEBI:57457"/>
    </ligand>
</feature>
<feature type="binding site" evidence="10">
    <location>
        <position position="259"/>
    </location>
    <ligand>
        <name>K(+)</name>
        <dbReference type="ChEBI" id="CHEBI:29103"/>
    </ligand>
</feature>
<keyword evidence="6 10" id="KW-0378">Hydrolase</keyword>
<comment type="similarity">
    <text evidence="1 10 11">Belongs to the TRAFAC class TrmE-Era-EngA-EngB-Septin-like GTPase superfamily. TrmE GTPase family.</text>
</comment>
<dbReference type="Pfam" id="PF01926">
    <property type="entry name" value="MMR_HSR1"/>
    <property type="match status" value="1"/>
</dbReference>
<evidence type="ECO:0000256" key="4">
    <source>
        <dbReference type="ARBA" id="ARBA00022723"/>
    </source>
</evidence>
<dbReference type="PANTHER" id="PTHR42714:SF2">
    <property type="entry name" value="TRNA MODIFICATION GTPASE GTPBP3, MITOCHONDRIAL"/>
    <property type="match status" value="1"/>
</dbReference>
<evidence type="ECO:0000313" key="14">
    <source>
        <dbReference type="Proteomes" id="UP000198405"/>
    </source>
</evidence>
<feature type="binding site" evidence="10">
    <location>
        <position position="260"/>
    </location>
    <ligand>
        <name>Mg(2+)</name>
        <dbReference type="ChEBI" id="CHEBI:18420"/>
    </ligand>
</feature>
<dbReference type="FunFam" id="3.30.1360.120:FF:000003">
    <property type="entry name" value="tRNA modification GTPase MnmE"/>
    <property type="match status" value="1"/>
</dbReference>
<reference evidence="14" key="1">
    <citation type="submission" date="2017-06" db="EMBL/GenBank/DDBJ databases">
        <authorList>
            <person name="Varghese N."/>
            <person name="Submissions S."/>
        </authorList>
    </citation>
    <scope>NUCLEOTIDE SEQUENCE [LARGE SCALE GENOMIC DNA]</scope>
    <source>
        <strain evidence="14">DSM 15668</strain>
    </source>
</reference>
<feature type="binding site" evidence="10">
    <location>
        <position position="239"/>
    </location>
    <ligand>
        <name>Mg(2+)</name>
        <dbReference type="ChEBI" id="CHEBI:18420"/>
    </ligand>
</feature>
<feature type="domain" description="TrmE-type G" evidence="12">
    <location>
        <begin position="225"/>
        <end position="380"/>
    </location>
</feature>
<sequence length="462" mass="51431">MKDYLCEDTIAAISTPIGKGAIGIVRISGKEALPILKKIFRMKSGKKKETFEDRKMHYGIAVDTKGETIDEILAVYMKAPKTFTGEDVVEIHSHGGIYVVRKILRTVLSLGARLAEPGEFTKRAFIHGRIDLVQAEAINEIINANSELSLKVAVNHLKGTLSKKIKEIMDNLFNLKALIEAAVDFPEEDIEIIESAKVKEEIEKSIKEIENLLKTYDEGKIVREGIKIAIVGKPNVGKSSLLNALLRDERAIVTDIPGTTRDIIEESITLKGIPVRLIDTAGIRDAKDKVEQIGIARSIEKLKEADIVLFLIDGAQGFTEEDRKIYSLVKDNPNTIVVINKADMPLKVSCKEFKKECITISAKTGEGIDKLTEKIMNKLLLEPETLFKESETMITSERHKKLLEKALKSLKKVLESLEKGFQSPEFLSIDLDDAIDVIGEITGKRTVEDMLDIIFSTFCIGK</sequence>
<feature type="binding site" evidence="10">
    <location>
        <position position="26"/>
    </location>
    <ligand>
        <name>(6S)-5-formyl-5,6,7,8-tetrahydrofolate</name>
        <dbReference type="ChEBI" id="CHEBI:57457"/>
    </ligand>
</feature>
<dbReference type="GO" id="GO:0042802">
    <property type="term" value="F:identical protein binding"/>
    <property type="evidence" value="ECO:0007669"/>
    <property type="project" value="UniProtKB-ARBA"/>
</dbReference>
<dbReference type="Gene3D" id="1.20.120.430">
    <property type="entry name" value="tRNA modification GTPase MnmE domain 2"/>
    <property type="match status" value="1"/>
</dbReference>
<evidence type="ECO:0000256" key="1">
    <source>
        <dbReference type="ARBA" id="ARBA00011043"/>
    </source>
</evidence>
<dbReference type="InterPro" id="IPR006073">
    <property type="entry name" value="GTP-bd"/>
</dbReference>
<dbReference type="EMBL" id="FZOB01000005">
    <property type="protein sequence ID" value="SNR76145.1"/>
    <property type="molecule type" value="Genomic_DNA"/>
</dbReference>
<dbReference type="GO" id="GO:0002098">
    <property type="term" value="P:tRNA wobble uridine modification"/>
    <property type="evidence" value="ECO:0007669"/>
    <property type="project" value="TreeGrafter"/>
</dbReference>
<dbReference type="InterPro" id="IPR018948">
    <property type="entry name" value="GTP-bd_TrmE_N"/>
</dbReference>
<evidence type="ECO:0000313" key="13">
    <source>
        <dbReference type="EMBL" id="SNR76145.1"/>
    </source>
</evidence>
<comment type="subcellular location">
    <subcellularLocation>
        <location evidence="10">Cytoplasm</location>
    </subcellularLocation>
</comment>
<keyword evidence="5 10" id="KW-0547">Nucleotide-binding</keyword>
<keyword evidence="9 10" id="KW-0342">GTP-binding</keyword>
<dbReference type="HAMAP" id="MF_00379">
    <property type="entry name" value="GTPase_MnmE"/>
    <property type="match status" value="1"/>
</dbReference>
<evidence type="ECO:0000256" key="3">
    <source>
        <dbReference type="ARBA" id="ARBA00022694"/>
    </source>
</evidence>
<dbReference type="InterPro" id="IPR004520">
    <property type="entry name" value="GTPase_MnmE"/>
</dbReference>
<dbReference type="PROSITE" id="PS51709">
    <property type="entry name" value="G_TRME"/>
    <property type="match status" value="1"/>
</dbReference>
<dbReference type="NCBIfam" id="TIGR00450">
    <property type="entry name" value="mnmE_trmE_thdF"/>
    <property type="match status" value="1"/>
</dbReference>
<feature type="binding site" evidence="10">
    <location>
        <begin position="279"/>
        <end position="282"/>
    </location>
    <ligand>
        <name>GTP</name>
        <dbReference type="ChEBI" id="CHEBI:37565"/>
    </ligand>
</feature>
<dbReference type="PRINTS" id="PR00326">
    <property type="entry name" value="GTP1OBG"/>
</dbReference>
<dbReference type="InterPro" id="IPR005225">
    <property type="entry name" value="Small_GTP-bd"/>
</dbReference>
<accession>A0A238YYE9</accession>
<dbReference type="CDD" id="cd04164">
    <property type="entry name" value="trmE"/>
    <property type="match status" value="1"/>
</dbReference>
<evidence type="ECO:0000256" key="10">
    <source>
        <dbReference type="HAMAP-Rule" id="MF_00379"/>
    </source>
</evidence>
<organism evidence="13 14">
    <name type="scientific">Desulfurobacterium atlanticum</name>
    <dbReference type="NCBI Taxonomy" id="240169"/>
    <lineage>
        <taxon>Bacteria</taxon>
        <taxon>Pseudomonadati</taxon>
        <taxon>Aquificota</taxon>
        <taxon>Aquificia</taxon>
        <taxon>Desulfurobacteriales</taxon>
        <taxon>Desulfurobacteriaceae</taxon>
        <taxon>Desulfurobacterium</taxon>
    </lineage>
</organism>
<proteinExistence type="inferred from homology"/>
<evidence type="ECO:0000256" key="7">
    <source>
        <dbReference type="ARBA" id="ARBA00022842"/>
    </source>
</evidence>
<dbReference type="NCBIfam" id="TIGR00231">
    <property type="entry name" value="small_GTP"/>
    <property type="match status" value="1"/>
</dbReference>
<evidence type="ECO:0000259" key="12">
    <source>
        <dbReference type="PROSITE" id="PS51709"/>
    </source>
</evidence>
<dbReference type="InterPro" id="IPR027266">
    <property type="entry name" value="TrmE/GcvT-like"/>
</dbReference>
<feature type="binding site" evidence="10">
    <location>
        <position position="90"/>
    </location>
    <ligand>
        <name>(6S)-5-formyl-5,6,7,8-tetrahydrofolate</name>
        <dbReference type="ChEBI" id="CHEBI:57457"/>
    </ligand>
</feature>
<dbReference type="GO" id="GO:0005829">
    <property type="term" value="C:cytosol"/>
    <property type="evidence" value="ECO:0007669"/>
    <property type="project" value="TreeGrafter"/>
</dbReference>
<evidence type="ECO:0000256" key="8">
    <source>
        <dbReference type="ARBA" id="ARBA00022958"/>
    </source>
</evidence>
<dbReference type="FunFam" id="3.40.50.300:FF:000494">
    <property type="entry name" value="tRNA modification GTPase MnmE"/>
    <property type="match status" value="1"/>
</dbReference>
<dbReference type="Pfam" id="PF12631">
    <property type="entry name" value="MnmE_helical"/>
    <property type="match status" value="1"/>
</dbReference>
<evidence type="ECO:0000256" key="9">
    <source>
        <dbReference type="ARBA" id="ARBA00023134"/>
    </source>
</evidence>
<dbReference type="InterPro" id="IPR027368">
    <property type="entry name" value="MnmE_dom2"/>
</dbReference>
<name>A0A238YYE9_9BACT</name>
<dbReference type="InterPro" id="IPR025867">
    <property type="entry name" value="MnmE_helical"/>
</dbReference>
<evidence type="ECO:0000256" key="6">
    <source>
        <dbReference type="ARBA" id="ARBA00022801"/>
    </source>
</evidence>
<feature type="binding site" evidence="10">
    <location>
        <position position="256"/>
    </location>
    <ligand>
        <name>K(+)</name>
        <dbReference type="ChEBI" id="CHEBI:29103"/>
    </ligand>
</feature>
<dbReference type="GO" id="GO:0046872">
    <property type="term" value="F:metal ion binding"/>
    <property type="evidence" value="ECO:0007669"/>
    <property type="project" value="UniProtKB-KW"/>
</dbReference>
<dbReference type="Gene3D" id="3.30.1360.120">
    <property type="entry name" value="Probable tRNA modification gtpase trme, domain 1"/>
    <property type="match status" value="1"/>
</dbReference>
<protein>
    <recommendedName>
        <fullName evidence="10">tRNA modification GTPase MnmE</fullName>
        <ecNumber evidence="10">3.6.-.-</ecNumber>
    </recommendedName>
</protein>
<dbReference type="Proteomes" id="UP000198405">
    <property type="component" value="Unassembled WGS sequence"/>
</dbReference>
<comment type="subunit">
    <text evidence="10">Homodimer. Heterotetramer of two MnmE and two MnmG subunits.</text>
</comment>
<evidence type="ECO:0000256" key="5">
    <source>
        <dbReference type="ARBA" id="ARBA00022741"/>
    </source>
</evidence>
<feature type="binding site" evidence="10">
    <location>
        <begin position="254"/>
        <end position="260"/>
    </location>
    <ligand>
        <name>GTP</name>
        <dbReference type="ChEBI" id="CHEBI:37565"/>
    </ligand>
</feature>
<dbReference type="OrthoDB" id="9805918at2"/>
<evidence type="ECO:0000256" key="2">
    <source>
        <dbReference type="ARBA" id="ARBA00022490"/>
    </source>
</evidence>
<feature type="binding site" evidence="10">
    <location>
        <begin position="235"/>
        <end position="240"/>
    </location>
    <ligand>
        <name>GTP</name>
        <dbReference type="ChEBI" id="CHEBI:37565"/>
    </ligand>
</feature>
<dbReference type="NCBIfam" id="NF003661">
    <property type="entry name" value="PRK05291.1-3"/>
    <property type="match status" value="1"/>
</dbReference>